<gene>
    <name evidence="1" type="ORF">CR513_25132</name>
</gene>
<dbReference type="SMART" id="SM01234">
    <property type="entry name" value="Haemolytic"/>
    <property type="match status" value="1"/>
</dbReference>
<sequence>MATLLLPLNSYSPVPIRNPNFSSLRIKTNQRHSPFQTLRHHRTSFVRALDEDSNPETVQDGEVNNLGVKAALSMLRFYKREISPILPKSCRYIPTCSEYSMEAYKRYGVMKGTVLTAWRLCRCNPLGIVLTSGHGFDPPRWFGELTSISMINYWWFQEKNLLCGNSLRGRTELPHAEIRNKTSNAAEICIQVLHSRGLGVRI</sequence>
<comment type="caution">
    <text evidence="1">The sequence shown here is derived from an EMBL/GenBank/DDBJ whole genome shotgun (WGS) entry which is preliminary data.</text>
</comment>
<protein>
    <submittedName>
        <fullName evidence="1">UPF0161 protein</fullName>
    </submittedName>
</protein>
<dbReference type="InterPro" id="IPR002696">
    <property type="entry name" value="Membr_insert_effic_factor_YidD"/>
</dbReference>
<organism evidence="1 2">
    <name type="scientific">Mucuna pruriens</name>
    <name type="common">Velvet bean</name>
    <name type="synonym">Dolichos pruriens</name>
    <dbReference type="NCBI Taxonomy" id="157652"/>
    <lineage>
        <taxon>Eukaryota</taxon>
        <taxon>Viridiplantae</taxon>
        <taxon>Streptophyta</taxon>
        <taxon>Embryophyta</taxon>
        <taxon>Tracheophyta</taxon>
        <taxon>Spermatophyta</taxon>
        <taxon>Magnoliopsida</taxon>
        <taxon>eudicotyledons</taxon>
        <taxon>Gunneridae</taxon>
        <taxon>Pentapetalae</taxon>
        <taxon>rosids</taxon>
        <taxon>fabids</taxon>
        <taxon>Fabales</taxon>
        <taxon>Fabaceae</taxon>
        <taxon>Papilionoideae</taxon>
        <taxon>50 kb inversion clade</taxon>
        <taxon>NPAAA clade</taxon>
        <taxon>indigoferoid/millettioid clade</taxon>
        <taxon>Phaseoleae</taxon>
        <taxon>Mucuna</taxon>
    </lineage>
</organism>
<dbReference type="HAMAP" id="MF_00386">
    <property type="entry name" value="UPF0161_YidD"/>
    <property type="match status" value="1"/>
</dbReference>
<dbReference type="Pfam" id="PF01809">
    <property type="entry name" value="YidD"/>
    <property type="match status" value="1"/>
</dbReference>
<name>A0A371GQ74_MUCPR</name>
<dbReference type="PANTHER" id="PTHR33383:SF1">
    <property type="entry name" value="MEMBRANE PROTEIN INSERTION EFFICIENCY FACTOR-RELATED"/>
    <property type="match status" value="1"/>
</dbReference>
<dbReference type="EMBL" id="QJKJ01004805">
    <property type="protein sequence ID" value="RDX92692.1"/>
    <property type="molecule type" value="Genomic_DNA"/>
</dbReference>
<keyword evidence="2" id="KW-1185">Reference proteome</keyword>
<dbReference type="OrthoDB" id="1798at2759"/>
<evidence type="ECO:0000313" key="1">
    <source>
        <dbReference type="EMBL" id="RDX92692.1"/>
    </source>
</evidence>
<dbReference type="NCBIfam" id="TIGR00278">
    <property type="entry name" value="membrane protein insertion efficiency factor YidD"/>
    <property type="match status" value="1"/>
</dbReference>
<dbReference type="STRING" id="157652.A0A371GQ74"/>
<accession>A0A371GQ74</accession>
<dbReference type="AlphaFoldDB" id="A0A371GQ74"/>
<reference evidence="1" key="1">
    <citation type="submission" date="2018-05" db="EMBL/GenBank/DDBJ databases">
        <title>Draft genome of Mucuna pruriens seed.</title>
        <authorList>
            <person name="Nnadi N.E."/>
            <person name="Vos R."/>
            <person name="Hasami M.H."/>
            <person name="Devisetty U.K."/>
            <person name="Aguiy J.C."/>
        </authorList>
    </citation>
    <scope>NUCLEOTIDE SEQUENCE [LARGE SCALE GENOMIC DNA]</scope>
    <source>
        <strain evidence="1">JCA_2017</strain>
    </source>
</reference>
<proteinExistence type="inferred from homology"/>
<dbReference type="Proteomes" id="UP000257109">
    <property type="component" value="Unassembled WGS sequence"/>
</dbReference>
<feature type="non-terminal residue" evidence="1">
    <location>
        <position position="1"/>
    </location>
</feature>
<evidence type="ECO:0000313" key="2">
    <source>
        <dbReference type="Proteomes" id="UP000257109"/>
    </source>
</evidence>
<dbReference type="PANTHER" id="PTHR33383">
    <property type="entry name" value="MEMBRANE PROTEIN INSERTION EFFICIENCY FACTOR-RELATED"/>
    <property type="match status" value="1"/>
</dbReference>